<name>A0A5B7HVM2_PORTR</name>
<evidence type="ECO:0000313" key="3">
    <source>
        <dbReference type="Proteomes" id="UP000324222"/>
    </source>
</evidence>
<organism evidence="2 3">
    <name type="scientific">Portunus trituberculatus</name>
    <name type="common">Swimming crab</name>
    <name type="synonym">Neptunus trituberculatus</name>
    <dbReference type="NCBI Taxonomy" id="210409"/>
    <lineage>
        <taxon>Eukaryota</taxon>
        <taxon>Metazoa</taxon>
        <taxon>Ecdysozoa</taxon>
        <taxon>Arthropoda</taxon>
        <taxon>Crustacea</taxon>
        <taxon>Multicrustacea</taxon>
        <taxon>Malacostraca</taxon>
        <taxon>Eumalacostraca</taxon>
        <taxon>Eucarida</taxon>
        <taxon>Decapoda</taxon>
        <taxon>Pleocyemata</taxon>
        <taxon>Brachyura</taxon>
        <taxon>Eubrachyura</taxon>
        <taxon>Portunoidea</taxon>
        <taxon>Portunidae</taxon>
        <taxon>Portuninae</taxon>
        <taxon>Portunus</taxon>
    </lineage>
</organism>
<accession>A0A5B7HVM2</accession>
<reference evidence="2 3" key="1">
    <citation type="submission" date="2019-05" db="EMBL/GenBank/DDBJ databases">
        <title>Another draft genome of Portunus trituberculatus and its Hox gene families provides insights of decapod evolution.</title>
        <authorList>
            <person name="Jeong J.-H."/>
            <person name="Song I."/>
            <person name="Kim S."/>
            <person name="Choi T."/>
            <person name="Kim D."/>
            <person name="Ryu S."/>
            <person name="Kim W."/>
        </authorList>
    </citation>
    <scope>NUCLEOTIDE SEQUENCE [LARGE SCALE GENOMIC DNA]</scope>
    <source>
        <tissue evidence="2">Muscle</tissue>
    </source>
</reference>
<dbReference type="Proteomes" id="UP000324222">
    <property type="component" value="Unassembled WGS sequence"/>
</dbReference>
<proteinExistence type="predicted"/>
<gene>
    <name evidence="2" type="ORF">E2C01_069840</name>
</gene>
<comment type="caution">
    <text evidence="2">The sequence shown here is derived from an EMBL/GenBank/DDBJ whole genome shotgun (WGS) entry which is preliminary data.</text>
</comment>
<feature type="region of interest" description="Disordered" evidence="1">
    <location>
        <begin position="40"/>
        <end position="62"/>
    </location>
</feature>
<evidence type="ECO:0000313" key="2">
    <source>
        <dbReference type="EMBL" id="MPC75452.1"/>
    </source>
</evidence>
<dbReference type="EMBL" id="VSRR010041143">
    <property type="protein sequence ID" value="MPC75452.1"/>
    <property type="molecule type" value="Genomic_DNA"/>
</dbReference>
<evidence type="ECO:0000256" key="1">
    <source>
        <dbReference type="SAM" id="MobiDB-lite"/>
    </source>
</evidence>
<dbReference type="AlphaFoldDB" id="A0A5B7HVM2"/>
<protein>
    <submittedName>
        <fullName evidence="2">Uncharacterized protein</fullName>
    </submittedName>
</protein>
<keyword evidence="3" id="KW-1185">Reference proteome</keyword>
<sequence length="62" mass="7008">MEQGNRVARLRVCLSRSRGWLLGRHGATEAFKTWLSTRTSRREPDFCGTGQEAGEGRGRTEQ</sequence>